<evidence type="ECO:0000259" key="1">
    <source>
        <dbReference type="Pfam" id="PF12684"/>
    </source>
</evidence>
<evidence type="ECO:0000313" key="3">
    <source>
        <dbReference type="Proteomes" id="UP000249239"/>
    </source>
</evidence>
<gene>
    <name evidence="2" type="ORF">LX69_01112</name>
</gene>
<accession>A0A2W7NCA9</accession>
<sequence length="211" mass="24675">MKDPYYGRSEVSNSDLSALKKMLYAVDSPDPTNAYKFGTLIDCMITESHRVNYSTLECSGEPYTQEDFDKANEMKKAFLRDDFCRNMLERSTPQKVMINPNQRFVTDGFEYYLPTRSKWDLFMDVLGWGGDIKSTTATTHKQFVDAIYHFDYDRQRAWYMDMAGSNQDVLIGISKVNFKVFKVPIKRGDELYRSGKEKVDDLAFKYWMMFA</sequence>
<protein>
    <submittedName>
        <fullName evidence="2">PDDEXK-like uncharacterized protein DUF3799</fullName>
    </submittedName>
</protein>
<dbReference type="RefSeq" id="WP_111444819.1">
    <property type="nucleotide sequence ID" value="NZ_QKZK01000007.1"/>
</dbReference>
<name>A0A2W7NCA9_9BACT</name>
<proteinExistence type="predicted"/>
<feature type="domain" description="Putative exodeoxyribonuclease 8 PDDEXK-like" evidence="1">
    <location>
        <begin position="16"/>
        <end position="166"/>
    </location>
</feature>
<organism evidence="2 3">
    <name type="scientific">Breznakibacter xylanolyticus</name>
    <dbReference type="NCBI Taxonomy" id="990"/>
    <lineage>
        <taxon>Bacteria</taxon>
        <taxon>Pseudomonadati</taxon>
        <taxon>Bacteroidota</taxon>
        <taxon>Bacteroidia</taxon>
        <taxon>Marinilabiliales</taxon>
        <taxon>Marinilabiliaceae</taxon>
        <taxon>Breznakibacter</taxon>
    </lineage>
</organism>
<dbReference type="EMBL" id="QKZK01000007">
    <property type="protein sequence ID" value="PZX18075.1"/>
    <property type="molecule type" value="Genomic_DNA"/>
</dbReference>
<comment type="caution">
    <text evidence="2">The sequence shown here is derived from an EMBL/GenBank/DDBJ whole genome shotgun (WGS) entry which is preliminary data.</text>
</comment>
<dbReference type="Pfam" id="PF12684">
    <property type="entry name" value="DUF3799"/>
    <property type="match status" value="1"/>
</dbReference>
<evidence type="ECO:0000313" key="2">
    <source>
        <dbReference type="EMBL" id="PZX18075.1"/>
    </source>
</evidence>
<dbReference type="AlphaFoldDB" id="A0A2W7NCA9"/>
<keyword evidence="3" id="KW-1185">Reference proteome</keyword>
<dbReference type="Proteomes" id="UP000249239">
    <property type="component" value="Unassembled WGS sequence"/>
</dbReference>
<dbReference type="InterPro" id="IPR024432">
    <property type="entry name" value="Put_RecE_PDDEXK-like_dom"/>
</dbReference>
<reference evidence="2 3" key="1">
    <citation type="submission" date="2018-06" db="EMBL/GenBank/DDBJ databases">
        <title>Genomic Encyclopedia of Archaeal and Bacterial Type Strains, Phase II (KMG-II): from individual species to whole genera.</title>
        <authorList>
            <person name="Goeker M."/>
        </authorList>
    </citation>
    <scope>NUCLEOTIDE SEQUENCE [LARGE SCALE GENOMIC DNA]</scope>
    <source>
        <strain evidence="2 3">DSM 6779</strain>
    </source>
</reference>
<dbReference type="InterPro" id="IPR011604">
    <property type="entry name" value="PDDEXK-like_dom_sf"/>
</dbReference>
<dbReference type="Gene3D" id="3.90.320.10">
    <property type="match status" value="1"/>
</dbReference>
<dbReference type="OrthoDB" id="792901at2"/>